<dbReference type="EMBL" id="JACTNF010000063">
    <property type="protein sequence ID" value="MBO1077311.1"/>
    <property type="molecule type" value="Genomic_DNA"/>
</dbReference>
<feature type="domain" description="UmuC" evidence="2">
    <location>
        <begin position="19"/>
        <end position="145"/>
    </location>
</feature>
<dbReference type="RefSeq" id="WP_207451434.1">
    <property type="nucleotide sequence ID" value="NZ_CP061096.1"/>
</dbReference>
<dbReference type="InterPro" id="IPR001126">
    <property type="entry name" value="UmuC"/>
</dbReference>
<dbReference type="SUPFAM" id="SSF56672">
    <property type="entry name" value="DNA/RNA polymerases"/>
    <property type="match status" value="1"/>
</dbReference>
<dbReference type="Pfam" id="PF00817">
    <property type="entry name" value="IMS"/>
    <property type="match status" value="1"/>
</dbReference>
<evidence type="ECO:0000259" key="2">
    <source>
        <dbReference type="Pfam" id="PF00817"/>
    </source>
</evidence>
<evidence type="ECO:0000313" key="3">
    <source>
        <dbReference type="EMBL" id="MBO1077311.1"/>
    </source>
</evidence>
<dbReference type="InterPro" id="IPR043502">
    <property type="entry name" value="DNA/RNA_pol_sf"/>
</dbReference>
<keyword evidence="4" id="KW-1185">Reference proteome</keyword>
<comment type="caution">
    <text evidence="3">The sequence shown here is derived from an EMBL/GenBank/DDBJ whole genome shotgun (WGS) entry which is preliminary data.</text>
</comment>
<dbReference type="PANTHER" id="PTHR35369:SF2">
    <property type="entry name" value="BLR3025 PROTEIN"/>
    <property type="match status" value="1"/>
</dbReference>
<name>A0ABS3KIL5_9PROT</name>
<keyword evidence="1" id="KW-0227">DNA damage</keyword>
<dbReference type="Proteomes" id="UP001518990">
    <property type="component" value="Unassembled WGS sequence"/>
</dbReference>
<dbReference type="InterPro" id="IPR050356">
    <property type="entry name" value="SulA_CellDiv_inhibitor"/>
</dbReference>
<dbReference type="CDD" id="cd03468">
    <property type="entry name" value="PolY_like"/>
    <property type="match status" value="1"/>
</dbReference>
<sequence length="496" mass="53601">MPRRILALWLPHLPLDRLRRREPALRGVPLATWSTAGNRRLLTAAEGPGLFAGQALADAQAICPGLALRPADPEADAALLERLAVWSLRWTPLAAVDGPDGLLLDVTGGTTLFGGEAALLRQVRASLQRAGFAVRAALAGTAEAAAALARAADGAIVPPGQDLAAVSPLPLSVLRLSPDLLSGLSRLGLRSIADLLRQPRAPLARRFGRVLLDALDGVSGARRRPVQPLRPPAEFLAVRDCLEPILTRPAIEHVLEALLTELCRQLLQAGRGARRLTLCAWRVDGQLQEVAIGTGAASRDLLHLRRLFAEPLGTLEPDLGFERLTLAAPVTEPLEGLQAVLRGERVDADPDPDEADLAALIDRLAQRLAVHRLRPLESHWPEYAAVPADPFETVAVPLDWGAELRPVRLLATPIPLAVTAAVPDGPPAQLRYGGVAHRVLSVLGPERLEPEWWGEDAARPARDYYRVQTVEGPRLWICRLLEPGRPPRWFLHGELA</sequence>
<evidence type="ECO:0000313" key="4">
    <source>
        <dbReference type="Proteomes" id="UP001518990"/>
    </source>
</evidence>
<reference evidence="3 4" key="1">
    <citation type="submission" date="2020-09" db="EMBL/GenBank/DDBJ databases">
        <title>Roseomonas.</title>
        <authorList>
            <person name="Zhu W."/>
        </authorList>
    </citation>
    <scope>NUCLEOTIDE SEQUENCE [LARGE SCALE GENOMIC DNA]</scope>
    <source>
        <strain evidence="3 4">1311</strain>
    </source>
</reference>
<dbReference type="PANTHER" id="PTHR35369">
    <property type="entry name" value="BLR3025 PROTEIN-RELATED"/>
    <property type="match status" value="1"/>
</dbReference>
<evidence type="ECO:0000256" key="1">
    <source>
        <dbReference type="ARBA" id="ARBA00022763"/>
    </source>
</evidence>
<gene>
    <name evidence="3" type="ORF">IAI60_22225</name>
</gene>
<protein>
    <submittedName>
        <fullName evidence="3">DNA polymerase Y family protein</fullName>
    </submittedName>
</protein>
<organism evidence="3 4">
    <name type="scientific">Roseomonas marmotae</name>
    <dbReference type="NCBI Taxonomy" id="2768161"/>
    <lineage>
        <taxon>Bacteria</taxon>
        <taxon>Pseudomonadati</taxon>
        <taxon>Pseudomonadota</taxon>
        <taxon>Alphaproteobacteria</taxon>
        <taxon>Acetobacterales</taxon>
        <taxon>Roseomonadaceae</taxon>
        <taxon>Roseomonas</taxon>
    </lineage>
</organism>
<accession>A0ABS3KIL5</accession>
<proteinExistence type="predicted"/>